<dbReference type="PANTHER" id="PTHR46847:SF1">
    <property type="entry name" value="D-ALLOSE-BINDING PERIPLASMIC PROTEIN-RELATED"/>
    <property type="match status" value="1"/>
</dbReference>
<dbReference type="SUPFAM" id="SSF53822">
    <property type="entry name" value="Periplasmic binding protein-like I"/>
    <property type="match status" value="1"/>
</dbReference>
<protein>
    <submittedName>
        <fullName evidence="5">D-ribose-binding protein</fullName>
    </submittedName>
</protein>
<dbReference type="InterPro" id="IPR028082">
    <property type="entry name" value="Peripla_BP_I"/>
</dbReference>
<name>A0A3P3XLW0_9SPIR</name>
<dbReference type="AlphaFoldDB" id="A0A3P3XLW0"/>
<organism evidence="5">
    <name type="scientific">uncultured spirochete</name>
    <dbReference type="NCBI Taxonomy" id="156406"/>
    <lineage>
        <taxon>Bacteria</taxon>
        <taxon>Pseudomonadati</taxon>
        <taxon>Spirochaetota</taxon>
        <taxon>Spirochaetia</taxon>
        <taxon>Spirochaetales</taxon>
        <taxon>environmental samples</taxon>
    </lineage>
</organism>
<evidence type="ECO:0000256" key="1">
    <source>
        <dbReference type="ARBA" id="ARBA00004196"/>
    </source>
</evidence>
<keyword evidence="3" id="KW-0732">Signal</keyword>
<evidence type="ECO:0000313" key="5">
    <source>
        <dbReference type="EMBL" id="SLM15775.1"/>
    </source>
</evidence>
<gene>
    <name evidence="5" type="primary">rbsB</name>
    <name evidence="5" type="ORF">SPIROBIBN47_80014</name>
</gene>
<dbReference type="Pfam" id="PF13407">
    <property type="entry name" value="Peripla_BP_4"/>
    <property type="match status" value="1"/>
</dbReference>
<proteinExistence type="inferred from homology"/>
<comment type="subcellular location">
    <subcellularLocation>
        <location evidence="1">Cell envelope</location>
    </subcellularLocation>
</comment>
<dbReference type="PANTHER" id="PTHR46847">
    <property type="entry name" value="D-ALLOSE-BINDING PERIPLASMIC PROTEIN-RELATED"/>
    <property type="match status" value="1"/>
</dbReference>
<evidence type="ECO:0000259" key="4">
    <source>
        <dbReference type="Pfam" id="PF13407"/>
    </source>
</evidence>
<dbReference type="GO" id="GO:0030313">
    <property type="term" value="C:cell envelope"/>
    <property type="evidence" value="ECO:0007669"/>
    <property type="project" value="UniProtKB-SubCell"/>
</dbReference>
<reference evidence="5" key="1">
    <citation type="submission" date="2017-02" db="EMBL/GenBank/DDBJ databases">
        <authorList>
            <person name="Regsiter A."/>
            <person name="William W."/>
        </authorList>
    </citation>
    <scope>NUCLEOTIDE SEQUENCE</scope>
    <source>
        <strain evidence="5">Bib</strain>
    </source>
</reference>
<feature type="domain" description="Periplasmic binding protein" evidence="4">
    <location>
        <begin position="27"/>
        <end position="278"/>
    </location>
</feature>
<dbReference type="GO" id="GO:0030246">
    <property type="term" value="F:carbohydrate binding"/>
    <property type="evidence" value="ECO:0007669"/>
    <property type="project" value="UniProtKB-ARBA"/>
</dbReference>
<evidence type="ECO:0000256" key="3">
    <source>
        <dbReference type="ARBA" id="ARBA00022729"/>
    </source>
</evidence>
<accession>A0A3P3XLW0</accession>
<evidence type="ECO:0000256" key="2">
    <source>
        <dbReference type="ARBA" id="ARBA00007639"/>
    </source>
</evidence>
<dbReference type="InterPro" id="IPR025997">
    <property type="entry name" value="SBP_2_dom"/>
</dbReference>
<dbReference type="Gene3D" id="3.40.50.2300">
    <property type="match status" value="2"/>
</dbReference>
<sequence length="297" mass="31605">MKKVILVALVVIALVPVSVFAQKQIVIGMTVPGLQFPFFVTMKQEAEAAAAKLGVKINFIDAQNASDKQMAAIETFISQKVDGILISPMTEDSLVPAIEAAVKAGIPVATVDRKANTDKVLIHVGADNVEGGRAAARFIIEKLGNKGTVIELEGTPGSSAAIDRKKGFDEVMKASNVKILVSQTADFTRSKAQSVMENLMQVYPKFDAVFGANDEMIIGAIEAMLAAGIKPATKVTIGFDATTDAFTYMKEGKLNATIDQFPGKQAAMALEALVNKIKNNVNPPQKVVFISPLPVTK</sequence>
<dbReference type="EMBL" id="FWDM01000040">
    <property type="protein sequence ID" value="SLM15775.1"/>
    <property type="molecule type" value="Genomic_DNA"/>
</dbReference>
<comment type="similarity">
    <text evidence="2">Belongs to the bacterial solute-binding protein 2 family.</text>
</comment>